<comment type="caution">
    <text evidence="2">The sequence shown here is derived from an EMBL/GenBank/DDBJ whole genome shotgun (WGS) entry which is preliminary data.</text>
</comment>
<name>A0AA88CMV9_FICCA</name>
<evidence type="ECO:0000313" key="3">
    <source>
        <dbReference type="Proteomes" id="UP001187192"/>
    </source>
</evidence>
<sequence>MTGLTAHAGLEKFYLDRPVQKTRSRSDRPDRDRSSRSGLTAPDQRAKSAQWISEQFCSLARRTDLTGPGQAGLEKSVRPDRGRSARSGKPASNIAR</sequence>
<accession>A0AA88CMV9</accession>
<gene>
    <name evidence="2" type="ORF">TIFTF001_047481</name>
</gene>
<feature type="region of interest" description="Disordered" evidence="1">
    <location>
        <begin position="61"/>
        <end position="96"/>
    </location>
</feature>
<evidence type="ECO:0000313" key="2">
    <source>
        <dbReference type="EMBL" id="GMN22766.1"/>
    </source>
</evidence>
<feature type="compositionally biased region" description="Basic and acidic residues" evidence="1">
    <location>
        <begin position="9"/>
        <end position="35"/>
    </location>
</feature>
<protein>
    <submittedName>
        <fullName evidence="2">Uncharacterized protein</fullName>
    </submittedName>
</protein>
<feature type="region of interest" description="Disordered" evidence="1">
    <location>
        <begin position="1"/>
        <end position="49"/>
    </location>
</feature>
<evidence type="ECO:0000256" key="1">
    <source>
        <dbReference type="SAM" id="MobiDB-lite"/>
    </source>
</evidence>
<dbReference type="EMBL" id="BTGU01005409">
    <property type="protein sequence ID" value="GMN22766.1"/>
    <property type="molecule type" value="Genomic_DNA"/>
</dbReference>
<keyword evidence="3" id="KW-1185">Reference proteome</keyword>
<reference evidence="2" key="1">
    <citation type="submission" date="2023-07" db="EMBL/GenBank/DDBJ databases">
        <title>draft genome sequence of fig (Ficus carica).</title>
        <authorList>
            <person name="Takahashi T."/>
            <person name="Nishimura K."/>
        </authorList>
    </citation>
    <scope>NUCLEOTIDE SEQUENCE</scope>
</reference>
<dbReference type="Proteomes" id="UP001187192">
    <property type="component" value="Unassembled WGS sequence"/>
</dbReference>
<organism evidence="2 3">
    <name type="scientific">Ficus carica</name>
    <name type="common">Common fig</name>
    <dbReference type="NCBI Taxonomy" id="3494"/>
    <lineage>
        <taxon>Eukaryota</taxon>
        <taxon>Viridiplantae</taxon>
        <taxon>Streptophyta</taxon>
        <taxon>Embryophyta</taxon>
        <taxon>Tracheophyta</taxon>
        <taxon>Spermatophyta</taxon>
        <taxon>Magnoliopsida</taxon>
        <taxon>eudicotyledons</taxon>
        <taxon>Gunneridae</taxon>
        <taxon>Pentapetalae</taxon>
        <taxon>rosids</taxon>
        <taxon>fabids</taxon>
        <taxon>Rosales</taxon>
        <taxon>Moraceae</taxon>
        <taxon>Ficeae</taxon>
        <taxon>Ficus</taxon>
    </lineage>
</organism>
<dbReference type="AlphaFoldDB" id="A0AA88CMV9"/>
<proteinExistence type="predicted"/>